<organism evidence="2 3">
    <name type="scientific">Streptomyces clavuligerus</name>
    <dbReference type="NCBI Taxonomy" id="1901"/>
    <lineage>
        <taxon>Bacteria</taxon>
        <taxon>Bacillati</taxon>
        <taxon>Actinomycetota</taxon>
        <taxon>Actinomycetes</taxon>
        <taxon>Kitasatosporales</taxon>
        <taxon>Streptomycetaceae</taxon>
        <taxon>Streptomyces</taxon>
    </lineage>
</organism>
<name>E2Q634_STRCL</name>
<keyword evidence="3" id="KW-1185">Reference proteome</keyword>
<reference evidence="2 3" key="1">
    <citation type="journal article" date="2010" name="Genome Biol. Evol.">
        <title>The sequence of a 1.8-mb bacterial linear plasmid reveals a rich evolutionary reservoir of secondary metabolic pathways.</title>
        <authorList>
            <person name="Medema M.H."/>
            <person name="Trefzer A."/>
            <person name="Kovalchuk A."/>
            <person name="van den Berg M."/>
            <person name="Mueller U."/>
            <person name="Heijne W."/>
            <person name="Wu L."/>
            <person name="Alam M.T."/>
            <person name="Ronning C.M."/>
            <person name="Nierman W.C."/>
            <person name="Bovenberg R.A.L."/>
            <person name="Breitling R."/>
            <person name="Takano E."/>
        </authorList>
    </citation>
    <scope>NUCLEOTIDE SEQUENCE [LARGE SCALE GENOMIC DNA]</scope>
    <source>
        <strain evidence="3">ATCC 27064 / DSM 738 / JCM 4710 / NBRC 13307 / NCIMB 12785 / NRRL 3585 / VKM Ac-602</strain>
    </source>
</reference>
<protein>
    <submittedName>
        <fullName evidence="2">Uncharacterized protein</fullName>
    </submittedName>
</protein>
<dbReference type="Proteomes" id="UP000002357">
    <property type="component" value="Chromosome"/>
</dbReference>
<accession>E2Q634</accession>
<evidence type="ECO:0000313" key="3">
    <source>
        <dbReference type="Proteomes" id="UP000002357"/>
    </source>
</evidence>
<dbReference type="EMBL" id="CM000913">
    <property type="protein sequence ID" value="EFG05194.1"/>
    <property type="molecule type" value="Genomic_DNA"/>
</dbReference>
<sequence>MTGSTAGRPARARLSVSPHERADHVIIGQIHRAHLGKPGRPPNAAPAPFHCRRSGEEADGHAPASVPDTGTVTHRTAPQDRPRAGAGPRTPAHPSGRRK</sequence>
<feature type="region of interest" description="Disordered" evidence="1">
    <location>
        <begin position="1"/>
        <end position="99"/>
    </location>
</feature>
<proteinExistence type="predicted"/>
<evidence type="ECO:0000313" key="2">
    <source>
        <dbReference type="EMBL" id="EFG05194.1"/>
    </source>
</evidence>
<dbReference type="AlphaFoldDB" id="E2Q634"/>
<gene>
    <name evidence="2" type="ORF">SCLAV_0118</name>
</gene>
<evidence type="ECO:0000256" key="1">
    <source>
        <dbReference type="SAM" id="MobiDB-lite"/>
    </source>
</evidence>